<evidence type="ECO:0000256" key="1">
    <source>
        <dbReference type="SAM" id="Coils"/>
    </source>
</evidence>
<protein>
    <submittedName>
        <fullName evidence="2">Uncharacterized protein</fullName>
    </submittedName>
</protein>
<dbReference type="Proteomes" id="UP000177955">
    <property type="component" value="Unassembled WGS sequence"/>
</dbReference>
<gene>
    <name evidence="2" type="ORF">A2399_02265</name>
</gene>
<comment type="caution">
    <text evidence="2">The sequence shown here is derived from an EMBL/GenBank/DDBJ whole genome shotgun (WGS) entry which is preliminary data.</text>
</comment>
<organism evidence="2 3">
    <name type="scientific">candidate division WWE3 bacterium RIFOXYB1_FULL_42_27</name>
    <dbReference type="NCBI Taxonomy" id="1802638"/>
    <lineage>
        <taxon>Bacteria</taxon>
        <taxon>Katanobacteria</taxon>
    </lineage>
</organism>
<dbReference type="EMBL" id="MEVV01000001">
    <property type="protein sequence ID" value="OGC64114.1"/>
    <property type="molecule type" value="Genomic_DNA"/>
</dbReference>
<proteinExistence type="predicted"/>
<sequence length="135" mass="15633">MIIYFGDNFNYQEEFMNLDIVTKRLKIISDLQEELNGVRAAYQESLENDPAYQELQEEVAKFRENSKDKKVQVTSNQTMKAMADQMKELKTEISENKDILGQELADYYKESGSMEITDEDGNVKRIVFSVKLVNG</sequence>
<accession>A0A1F4W3V9</accession>
<reference evidence="2 3" key="1">
    <citation type="journal article" date="2016" name="Nat. Commun.">
        <title>Thousands of microbial genomes shed light on interconnected biogeochemical processes in an aquifer system.</title>
        <authorList>
            <person name="Anantharaman K."/>
            <person name="Brown C.T."/>
            <person name="Hug L.A."/>
            <person name="Sharon I."/>
            <person name="Castelle C.J."/>
            <person name="Probst A.J."/>
            <person name="Thomas B.C."/>
            <person name="Singh A."/>
            <person name="Wilkins M.J."/>
            <person name="Karaoz U."/>
            <person name="Brodie E.L."/>
            <person name="Williams K.H."/>
            <person name="Hubbard S.S."/>
            <person name="Banfield J.F."/>
        </authorList>
    </citation>
    <scope>NUCLEOTIDE SEQUENCE [LARGE SCALE GENOMIC DNA]</scope>
</reference>
<keyword evidence="1" id="KW-0175">Coiled coil</keyword>
<dbReference type="AlphaFoldDB" id="A0A1F4W3V9"/>
<evidence type="ECO:0000313" key="3">
    <source>
        <dbReference type="Proteomes" id="UP000177955"/>
    </source>
</evidence>
<name>A0A1F4W3V9_UNCKA</name>
<evidence type="ECO:0000313" key="2">
    <source>
        <dbReference type="EMBL" id="OGC64114.1"/>
    </source>
</evidence>
<feature type="coiled-coil region" evidence="1">
    <location>
        <begin position="28"/>
        <end position="99"/>
    </location>
</feature>